<comment type="caution">
    <text evidence="2">The sequence shown here is derived from an EMBL/GenBank/DDBJ whole genome shotgun (WGS) entry which is preliminary data.</text>
</comment>
<dbReference type="EMBL" id="JAAWWB010000011">
    <property type="protein sequence ID" value="KAG6772847.1"/>
    <property type="molecule type" value="Genomic_DNA"/>
</dbReference>
<dbReference type="OrthoDB" id="1931102at2759"/>
<proteinExistence type="predicted"/>
<dbReference type="PANTHER" id="PTHR33132:SF53">
    <property type="entry name" value="SERINE-RICH PROTEIN-LIKE PROTEIN"/>
    <property type="match status" value="1"/>
</dbReference>
<reference evidence="2" key="1">
    <citation type="journal article" date="2020" name="bioRxiv">
        <title>Hybrid origin of Populus tomentosa Carr. identified through genome sequencing and phylogenomic analysis.</title>
        <authorList>
            <person name="An X."/>
            <person name="Gao K."/>
            <person name="Chen Z."/>
            <person name="Li J."/>
            <person name="Yang X."/>
            <person name="Yang X."/>
            <person name="Zhou J."/>
            <person name="Guo T."/>
            <person name="Zhao T."/>
            <person name="Huang S."/>
            <person name="Miao D."/>
            <person name="Khan W.U."/>
            <person name="Rao P."/>
            <person name="Ye M."/>
            <person name="Lei B."/>
            <person name="Liao W."/>
            <person name="Wang J."/>
            <person name="Ji L."/>
            <person name="Li Y."/>
            <person name="Guo B."/>
            <person name="Mustafa N.S."/>
            <person name="Li S."/>
            <person name="Yun Q."/>
            <person name="Keller S.R."/>
            <person name="Mao J."/>
            <person name="Zhang R."/>
            <person name="Strauss S.H."/>
        </authorList>
    </citation>
    <scope>NUCLEOTIDE SEQUENCE</scope>
    <source>
        <strain evidence="2">GM15</strain>
        <tissue evidence="2">Leaf</tissue>
    </source>
</reference>
<dbReference type="Proteomes" id="UP000886885">
    <property type="component" value="Chromosome 6A"/>
</dbReference>
<organism evidence="2 3">
    <name type="scientific">Populus tomentosa</name>
    <name type="common">Chinese white poplar</name>
    <dbReference type="NCBI Taxonomy" id="118781"/>
    <lineage>
        <taxon>Eukaryota</taxon>
        <taxon>Viridiplantae</taxon>
        <taxon>Streptophyta</taxon>
        <taxon>Embryophyta</taxon>
        <taxon>Tracheophyta</taxon>
        <taxon>Spermatophyta</taxon>
        <taxon>Magnoliopsida</taxon>
        <taxon>eudicotyledons</taxon>
        <taxon>Gunneridae</taxon>
        <taxon>Pentapetalae</taxon>
        <taxon>rosids</taxon>
        <taxon>fabids</taxon>
        <taxon>Malpighiales</taxon>
        <taxon>Salicaceae</taxon>
        <taxon>Saliceae</taxon>
        <taxon>Populus</taxon>
    </lineage>
</organism>
<feature type="region of interest" description="Disordered" evidence="1">
    <location>
        <begin position="1"/>
        <end position="39"/>
    </location>
</feature>
<keyword evidence="3" id="KW-1185">Reference proteome</keyword>
<dbReference type="PANTHER" id="PTHR33132">
    <property type="entry name" value="OSJNBB0118P14.9 PROTEIN"/>
    <property type="match status" value="1"/>
</dbReference>
<accession>A0A8X7ZRN8</accession>
<protein>
    <recommendedName>
        <fullName evidence="4">Serine-rich protein-related</fullName>
    </recommendedName>
</protein>
<evidence type="ECO:0000313" key="2">
    <source>
        <dbReference type="EMBL" id="KAG6772847.1"/>
    </source>
</evidence>
<feature type="region of interest" description="Disordered" evidence="1">
    <location>
        <begin position="88"/>
        <end position="120"/>
    </location>
</feature>
<evidence type="ECO:0000313" key="3">
    <source>
        <dbReference type="Proteomes" id="UP000886885"/>
    </source>
</evidence>
<feature type="compositionally biased region" description="Polar residues" evidence="1">
    <location>
        <begin position="92"/>
        <end position="104"/>
    </location>
</feature>
<sequence>MAAGSSRSKRSSGPVLRSLSPSGRLQTHNNYSLSSSSSSSSASAFASSTSLSFYSPPSAFFQNSHQRSASPTRVNLYSSCPPLSPSFRFSIDRSTSPNRSISVSKKNHSHPISAPKRTCMCSPTTHRGSFRCSLHKNSSSSSNPAMFTPHRLNMRRSAMTNSLVRIGGVEGEWVKRALTALIRPSSHQQRRRGAFQPRQSRLSIMSKAGDEISLYLPFTTVPFTHSIGPLLVARYVCRYHSSVASCLERGMDSPWRFGRDFKIFEDLKFNFAFA</sequence>
<evidence type="ECO:0000256" key="1">
    <source>
        <dbReference type="SAM" id="MobiDB-lite"/>
    </source>
</evidence>
<feature type="compositionally biased region" description="Polar residues" evidence="1">
    <location>
        <begin position="19"/>
        <end position="30"/>
    </location>
</feature>
<evidence type="ECO:0008006" key="4">
    <source>
        <dbReference type="Google" id="ProtNLM"/>
    </source>
</evidence>
<name>A0A8X7ZRN8_POPTO</name>
<gene>
    <name evidence="2" type="ORF">POTOM_024273</name>
</gene>
<dbReference type="AlphaFoldDB" id="A0A8X7ZRN8"/>